<organism evidence="5">
    <name type="scientific">Metarhizium acridum (strain CQMa 102)</name>
    <dbReference type="NCBI Taxonomy" id="655827"/>
    <lineage>
        <taxon>Eukaryota</taxon>
        <taxon>Fungi</taxon>
        <taxon>Dikarya</taxon>
        <taxon>Ascomycota</taxon>
        <taxon>Pezizomycotina</taxon>
        <taxon>Sordariomycetes</taxon>
        <taxon>Hypocreomycetidae</taxon>
        <taxon>Hypocreales</taxon>
        <taxon>Clavicipitaceae</taxon>
        <taxon>Metarhizium</taxon>
    </lineage>
</organism>
<dbReference type="GO" id="GO:0005634">
    <property type="term" value="C:nucleus"/>
    <property type="evidence" value="ECO:0007669"/>
    <property type="project" value="TreeGrafter"/>
</dbReference>
<dbReference type="Proteomes" id="UP000002499">
    <property type="component" value="Unassembled WGS sequence"/>
</dbReference>
<dbReference type="PANTHER" id="PTHR37534">
    <property type="entry name" value="TRANSCRIPTIONAL ACTIVATOR PROTEIN UGA3"/>
    <property type="match status" value="1"/>
</dbReference>
<dbReference type="Pfam" id="PF11951">
    <property type="entry name" value="Fungal_trans_2"/>
    <property type="match status" value="1"/>
</dbReference>
<evidence type="ECO:0000256" key="2">
    <source>
        <dbReference type="ARBA" id="ARBA00023242"/>
    </source>
</evidence>
<dbReference type="GO" id="GO:0000976">
    <property type="term" value="F:transcription cis-regulatory region binding"/>
    <property type="evidence" value="ECO:0007669"/>
    <property type="project" value="TreeGrafter"/>
</dbReference>
<gene>
    <name evidence="4" type="ORF">MAC_04482</name>
</gene>
<dbReference type="eggNOG" id="ENOG502SK60">
    <property type="taxonomic scope" value="Eukaryota"/>
</dbReference>
<proteinExistence type="predicted"/>
<dbReference type="EMBL" id="GL698499">
    <property type="protein sequence ID" value="EFY89463.1"/>
    <property type="molecule type" value="Genomic_DNA"/>
</dbReference>
<dbReference type="OMA" id="YQENIMA"/>
<sequence>MQRKTCQIIYPDSTAAGDEERPKCRRCQLKKLPCSRPVKKTVFKHGSVASFSKDQQWVNSEARHFRFHARGGSAAREPLTPDQGSSPPWSTIAGPRVVSSEGRPLDETQPTQSSPSHSSTSSAMDTDLRPILAEDSGFFPNLMTSDSFSSDQGLRLKQPESPSTQAPYLPSISQLNPGIYGNGKGNQRGPSLAQALSQGSPTIQASSIPCMSASDDTRRVFPLEDVQEACLLRYYIEEISHWFDLCDESRHFHLVVPTRARDHPHLLNAIFAVAARHLSRLPQYKTPQGILYHGQLLPNLDEHSAVEYMLHCMPALRQFHDAMDDDYRDNAVLRSPPSQSVFGRRSLMQAAYWMALRQEIYHSFTRLEAPQLILPPEFWHSASRANKTVMHLVQVAKWKWGDGSEYEWARLMDQHEHLEKNILFDIEPIYKKPADKSKGEIFPTVWYRSNIEVTSMQLGLLAKSVLVAENPQLRAHAVSRSSWRHVENDVRLLLLEQCGIGLCNPASPPALVHATFGIQLYGDFFTDQYERRAIRMVVEKYRDTHAWPVQRLLDMFR</sequence>
<evidence type="ECO:0000313" key="5">
    <source>
        <dbReference type="Proteomes" id="UP000002499"/>
    </source>
</evidence>
<comment type="subcellular location">
    <subcellularLocation>
        <location evidence="1">Nucleus</location>
    </subcellularLocation>
</comment>
<accession>E9E3N8</accession>
<name>E9E3N8_METAQ</name>
<protein>
    <recommendedName>
        <fullName evidence="6">ARCA-like protein</fullName>
    </recommendedName>
</protein>
<keyword evidence="2" id="KW-0539">Nucleus</keyword>
<evidence type="ECO:0000313" key="4">
    <source>
        <dbReference type="EMBL" id="EFY89463.1"/>
    </source>
</evidence>
<feature type="region of interest" description="Disordered" evidence="3">
    <location>
        <begin position="68"/>
        <end position="124"/>
    </location>
</feature>
<feature type="region of interest" description="Disordered" evidence="3">
    <location>
        <begin position="149"/>
        <end position="198"/>
    </location>
</feature>
<dbReference type="STRING" id="655827.E9E3N8"/>
<dbReference type="PANTHER" id="PTHR37534:SF2">
    <property type="entry name" value="N-ACETYLTRANSFERASE DOMAIN-CONTAINING PROTEIN"/>
    <property type="match status" value="1"/>
</dbReference>
<evidence type="ECO:0000256" key="1">
    <source>
        <dbReference type="ARBA" id="ARBA00004123"/>
    </source>
</evidence>
<feature type="compositionally biased region" description="Polar residues" evidence="3">
    <location>
        <begin position="160"/>
        <end position="176"/>
    </location>
</feature>
<evidence type="ECO:0008006" key="6">
    <source>
        <dbReference type="Google" id="ProtNLM"/>
    </source>
</evidence>
<dbReference type="GO" id="GO:0045944">
    <property type="term" value="P:positive regulation of transcription by RNA polymerase II"/>
    <property type="evidence" value="ECO:0007669"/>
    <property type="project" value="TreeGrafter"/>
</dbReference>
<dbReference type="HOGENOM" id="CLU_008719_2_1_1"/>
<dbReference type="OrthoDB" id="4525710at2759"/>
<dbReference type="InParanoid" id="E9E3N8"/>
<keyword evidence="5" id="KW-1185">Reference proteome</keyword>
<feature type="compositionally biased region" description="Low complexity" evidence="3">
    <location>
        <begin position="108"/>
        <end position="122"/>
    </location>
</feature>
<evidence type="ECO:0000256" key="3">
    <source>
        <dbReference type="SAM" id="MobiDB-lite"/>
    </source>
</evidence>
<dbReference type="InterPro" id="IPR021858">
    <property type="entry name" value="Fun_TF"/>
</dbReference>
<reference evidence="4 5" key="1">
    <citation type="journal article" date="2011" name="PLoS Genet.">
        <title>Genome sequencing and comparative transcriptomics of the model entomopathogenic fungi Metarhizium anisopliae and M. acridum.</title>
        <authorList>
            <person name="Gao Q."/>
            <person name="Jin K."/>
            <person name="Ying S.H."/>
            <person name="Zhang Y."/>
            <person name="Xiao G."/>
            <person name="Shang Y."/>
            <person name="Duan Z."/>
            <person name="Hu X."/>
            <person name="Xie X.Q."/>
            <person name="Zhou G."/>
            <person name="Peng G."/>
            <person name="Luo Z."/>
            <person name="Huang W."/>
            <person name="Wang B."/>
            <person name="Fang W."/>
            <person name="Wang S."/>
            <person name="Zhong Y."/>
            <person name="Ma L.J."/>
            <person name="St Leger R.J."/>
            <person name="Zhao G.P."/>
            <person name="Pei Y."/>
            <person name="Feng M.G."/>
            <person name="Xia Y."/>
            <person name="Wang C."/>
        </authorList>
    </citation>
    <scope>NUCLEOTIDE SEQUENCE [LARGE SCALE GENOMIC DNA]</scope>
    <source>
        <strain evidence="4 5">CQMa 102</strain>
    </source>
</reference>
<dbReference type="GO" id="GO:0003700">
    <property type="term" value="F:DNA-binding transcription factor activity"/>
    <property type="evidence" value="ECO:0007669"/>
    <property type="project" value="TreeGrafter"/>
</dbReference>
<dbReference type="AlphaFoldDB" id="E9E3N8"/>